<dbReference type="EMBL" id="JBEAFC010000002">
    <property type="protein sequence ID" value="KAL1568097.1"/>
    <property type="molecule type" value="Genomic_DNA"/>
</dbReference>
<feature type="active site" evidence="12">
    <location>
        <position position="398"/>
    </location>
</feature>
<feature type="signal peptide" evidence="13">
    <location>
        <begin position="1"/>
        <end position="32"/>
    </location>
</feature>
<dbReference type="Proteomes" id="UP001567538">
    <property type="component" value="Unassembled WGS sequence"/>
</dbReference>
<keyword evidence="10" id="KW-0961">Cell wall biogenesis/degradation</keyword>
<evidence type="ECO:0000256" key="5">
    <source>
        <dbReference type="ARBA" id="ARBA00013229"/>
    </source>
</evidence>
<keyword evidence="7" id="KW-0964">Secreted</keyword>
<evidence type="ECO:0000256" key="11">
    <source>
        <dbReference type="ARBA" id="ARBA00047928"/>
    </source>
</evidence>
<dbReference type="NCBIfam" id="TIGR01614">
    <property type="entry name" value="PME_inhib"/>
    <property type="match status" value="1"/>
</dbReference>
<proteinExistence type="inferred from homology"/>
<dbReference type="InterPro" id="IPR006501">
    <property type="entry name" value="Pectinesterase_inhib_dom"/>
</dbReference>
<dbReference type="CDD" id="cd15798">
    <property type="entry name" value="PMEI-like_3"/>
    <property type="match status" value="1"/>
</dbReference>
<dbReference type="InterPro" id="IPR033131">
    <property type="entry name" value="Pectinesterase_Asp_AS"/>
</dbReference>
<dbReference type="GO" id="GO:0042545">
    <property type="term" value="P:cell wall modification"/>
    <property type="evidence" value="ECO:0007669"/>
    <property type="project" value="UniProtKB-UniRule"/>
</dbReference>
<feature type="chain" id="PRO_5044533671" description="Pectinesterase" evidence="13">
    <location>
        <begin position="33"/>
        <end position="547"/>
    </location>
</feature>
<sequence length="547" mass="60496">MENMQPDKHHKNKRKILILSAFLSLLVDAAVSNPLAHHHNHHSKGEYASTCAATRYPDLCLSTLAAKGPNSAAFNLKGSPFEKIARAITSKGGREILKKLRRPRLSLTRRGRGAFFDCSVMTFDTANQIYASREMLREIIMSNDISLFAAHKQDLYNLLSAAQTNVVSCLDGFSHSPADKNVQAVLKDQLMIKYKKRAEDLMSLTDFLSDVEAKRVKAQPVKMGMEEEWPEWLSAGDRQLLKSSTVKADVTVKADGTGDRITIAEAVAKAPAYKSRRFVIRITKGVYNENVEVPKNKTNLMFVGDGMMNTIITASKSVVDDSTTFNSATVGVAGDGFLARDITFQNTAGPSKDQAVALRVNANLSVFYNCRMTGYQGTLYVHSLRQFYSHCTISGTVDFIFGNAAAFLRKCHIKVRLPMPGQKNTVTAQGRSHRSQTTGIVIQKCQISADKDLMAVQGKFETYLGRPWQKYSRTVVMQTEISDVIHPDGWLEWDGKFALDTLFYAEYGNTGAGKATGSRVKWNGFHVLTTEEQAQPFTVGNFLGSGS</sequence>
<protein>
    <recommendedName>
        <fullName evidence="5 13">Pectinesterase</fullName>
        <ecNumber evidence="5 13">3.1.1.11</ecNumber>
    </recommendedName>
</protein>
<dbReference type="PROSITE" id="PS00503">
    <property type="entry name" value="PECTINESTERASE_2"/>
    <property type="match status" value="1"/>
</dbReference>
<evidence type="ECO:0000256" key="12">
    <source>
        <dbReference type="PROSITE-ProRule" id="PRU10040"/>
    </source>
</evidence>
<evidence type="ECO:0000256" key="2">
    <source>
        <dbReference type="ARBA" id="ARBA00005184"/>
    </source>
</evidence>
<keyword evidence="16" id="KW-1185">Reference proteome</keyword>
<dbReference type="SMART" id="SM00856">
    <property type="entry name" value="PMEI"/>
    <property type="match status" value="1"/>
</dbReference>
<dbReference type="Pfam" id="PF01095">
    <property type="entry name" value="Pectinesterase"/>
    <property type="match status" value="1"/>
</dbReference>
<dbReference type="SUPFAM" id="SSF51126">
    <property type="entry name" value="Pectin lyase-like"/>
    <property type="match status" value="1"/>
</dbReference>
<gene>
    <name evidence="15" type="ORF">AAHA92_03501</name>
</gene>
<organism evidence="15 16">
    <name type="scientific">Salvia divinorum</name>
    <name type="common">Maria pastora</name>
    <name type="synonym">Diviner's sage</name>
    <dbReference type="NCBI Taxonomy" id="28513"/>
    <lineage>
        <taxon>Eukaryota</taxon>
        <taxon>Viridiplantae</taxon>
        <taxon>Streptophyta</taxon>
        <taxon>Embryophyta</taxon>
        <taxon>Tracheophyta</taxon>
        <taxon>Spermatophyta</taxon>
        <taxon>Magnoliopsida</taxon>
        <taxon>eudicotyledons</taxon>
        <taxon>Gunneridae</taxon>
        <taxon>Pentapetalae</taxon>
        <taxon>asterids</taxon>
        <taxon>lamiids</taxon>
        <taxon>Lamiales</taxon>
        <taxon>Lamiaceae</taxon>
        <taxon>Nepetoideae</taxon>
        <taxon>Mentheae</taxon>
        <taxon>Salviinae</taxon>
        <taxon>Salvia</taxon>
        <taxon>Salvia subgen. Calosphace</taxon>
    </lineage>
</organism>
<dbReference type="Gene3D" id="2.160.20.10">
    <property type="entry name" value="Single-stranded right-handed beta-helix, Pectin lyase-like"/>
    <property type="match status" value="1"/>
</dbReference>
<keyword evidence="8 13" id="KW-0378">Hydrolase</keyword>
<keyword evidence="6" id="KW-0134">Cell wall</keyword>
<dbReference type="GO" id="GO:0045490">
    <property type="term" value="P:pectin catabolic process"/>
    <property type="evidence" value="ECO:0007669"/>
    <property type="project" value="UniProtKB-UniRule"/>
</dbReference>
<evidence type="ECO:0000256" key="6">
    <source>
        <dbReference type="ARBA" id="ARBA00022512"/>
    </source>
</evidence>
<evidence type="ECO:0000256" key="3">
    <source>
        <dbReference type="ARBA" id="ARBA00006027"/>
    </source>
</evidence>
<comment type="caution">
    <text evidence="15">The sequence shown here is derived from an EMBL/GenBank/DDBJ whole genome shotgun (WGS) entry which is preliminary data.</text>
</comment>
<comment type="pathway">
    <text evidence="2 13">Glycan metabolism; pectin degradation; 2-dehydro-3-deoxy-D-gluconate from pectin: step 1/5.</text>
</comment>
<dbReference type="Gene3D" id="1.20.140.40">
    <property type="entry name" value="Invertase/pectin methylesterase inhibitor family protein"/>
    <property type="match status" value="1"/>
</dbReference>
<dbReference type="GO" id="GO:0030599">
    <property type="term" value="F:pectinesterase activity"/>
    <property type="evidence" value="ECO:0007669"/>
    <property type="project" value="UniProtKB-UniRule"/>
</dbReference>
<accession>A0ABD1IIE7</accession>
<name>A0ABD1IIE7_SALDI</name>
<feature type="domain" description="Pectinesterase inhibitor" evidence="14">
    <location>
        <begin position="42"/>
        <end position="211"/>
    </location>
</feature>
<dbReference type="InterPro" id="IPR035513">
    <property type="entry name" value="Invertase/methylesterase_inhib"/>
</dbReference>
<evidence type="ECO:0000313" key="16">
    <source>
        <dbReference type="Proteomes" id="UP001567538"/>
    </source>
</evidence>
<dbReference type="InterPro" id="IPR000070">
    <property type="entry name" value="Pectinesterase_cat"/>
</dbReference>
<dbReference type="EC" id="3.1.1.11" evidence="5 13"/>
<evidence type="ECO:0000256" key="4">
    <source>
        <dbReference type="ARBA" id="ARBA00007786"/>
    </source>
</evidence>
<comment type="subcellular location">
    <subcellularLocation>
        <location evidence="1">Secreted</location>
        <location evidence="1">Cell wall</location>
    </subcellularLocation>
</comment>
<dbReference type="SUPFAM" id="SSF101148">
    <property type="entry name" value="Plant invertase/pectin methylesterase inhibitor"/>
    <property type="match status" value="1"/>
</dbReference>
<evidence type="ECO:0000313" key="15">
    <source>
        <dbReference type="EMBL" id="KAL1568097.1"/>
    </source>
</evidence>
<dbReference type="Pfam" id="PF04043">
    <property type="entry name" value="PMEI"/>
    <property type="match status" value="1"/>
</dbReference>
<evidence type="ECO:0000256" key="9">
    <source>
        <dbReference type="ARBA" id="ARBA00023085"/>
    </source>
</evidence>
<evidence type="ECO:0000259" key="14">
    <source>
        <dbReference type="SMART" id="SM00856"/>
    </source>
</evidence>
<comment type="catalytic activity">
    <reaction evidence="11 13">
        <text>[(1-&gt;4)-alpha-D-galacturonosyl methyl ester](n) + n H2O = [(1-&gt;4)-alpha-D-galacturonosyl](n) + n methanol + n H(+)</text>
        <dbReference type="Rhea" id="RHEA:22380"/>
        <dbReference type="Rhea" id="RHEA-COMP:14570"/>
        <dbReference type="Rhea" id="RHEA-COMP:14573"/>
        <dbReference type="ChEBI" id="CHEBI:15377"/>
        <dbReference type="ChEBI" id="CHEBI:15378"/>
        <dbReference type="ChEBI" id="CHEBI:17790"/>
        <dbReference type="ChEBI" id="CHEBI:140522"/>
        <dbReference type="ChEBI" id="CHEBI:140523"/>
        <dbReference type="EC" id="3.1.1.11"/>
    </reaction>
</comment>
<comment type="similarity">
    <text evidence="3">In the N-terminal section; belongs to the PMEI family.</text>
</comment>
<dbReference type="AlphaFoldDB" id="A0ABD1IIE7"/>
<evidence type="ECO:0000256" key="1">
    <source>
        <dbReference type="ARBA" id="ARBA00004191"/>
    </source>
</evidence>
<keyword evidence="9 13" id="KW-0063">Aspartyl esterase</keyword>
<dbReference type="InterPro" id="IPR012334">
    <property type="entry name" value="Pectin_lyas_fold"/>
</dbReference>
<evidence type="ECO:0000256" key="10">
    <source>
        <dbReference type="ARBA" id="ARBA00023316"/>
    </source>
</evidence>
<dbReference type="PANTHER" id="PTHR31707">
    <property type="entry name" value="PECTINESTERASE"/>
    <property type="match status" value="1"/>
</dbReference>
<comment type="similarity">
    <text evidence="4">In the C-terminal section; belongs to the pectinesterase family.</text>
</comment>
<evidence type="ECO:0000256" key="13">
    <source>
        <dbReference type="RuleBase" id="RU000589"/>
    </source>
</evidence>
<evidence type="ECO:0000256" key="8">
    <source>
        <dbReference type="ARBA" id="ARBA00022801"/>
    </source>
</evidence>
<reference evidence="15 16" key="1">
    <citation type="submission" date="2024-06" db="EMBL/GenBank/DDBJ databases">
        <title>A chromosome level genome sequence of Diviner's sage (Salvia divinorum).</title>
        <authorList>
            <person name="Ford S.A."/>
            <person name="Ro D.-K."/>
            <person name="Ness R.W."/>
            <person name="Phillips M.A."/>
        </authorList>
    </citation>
    <scope>NUCLEOTIDE SEQUENCE [LARGE SCALE GENOMIC DNA]</scope>
    <source>
        <strain evidence="15">SAF-2024a</strain>
        <tissue evidence="15">Leaf</tissue>
    </source>
</reference>
<dbReference type="FunFam" id="2.160.20.10:FF:000001">
    <property type="entry name" value="Pectinesterase"/>
    <property type="match status" value="1"/>
</dbReference>
<keyword evidence="13" id="KW-0732">Signal</keyword>
<evidence type="ECO:0000256" key="7">
    <source>
        <dbReference type="ARBA" id="ARBA00022525"/>
    </source>
</evidence>
<dbReference type="InterPro" id="IPR011050">
    <property type="entry name" value="Pectin_lyase_fold/virulence"/>
</dbReference>